<dbReference type="SUPFAM" id="SSF50037">
    <property type="entry name" value="C-terminal domain of transcriptional repressors"/>
    <property type="match status" value="1"/>
</dbReference>
<organism evidence="3 4">
    <name type="scientific">Actinomycetospora chlora</name>
    <dbReference type="NCBI Taxonomy" id="663608"/>
    <lineage>
        <taxon>Bacteria</taxon>
        <taxon>Bacillati</taxon>
        <taxon>Actinomycetota</taxon>
        <taxon>Actinomycetes</taxon>
        <taxon>Pseudonocardiales</taxon>
        <taxon>Pseudonocardiaceae</taxon>
        <taxon>Actinomycetospora</taxon>
    </lineage>
</organism>
<dbReference type="Gene3D" id="2.30.30.90">
    <property type="match status" value="1"/>
</dbReference>
<evidence type="ECO:0000313" key="3">
    <source>
        <dbReference type="EMBL" id="GAA4789813.1"/>
    </source>
</evidence>
<comment type="caution">
    <text evidence="3">The sequence shown here is derived from an EMBL/GenBank/DDBJ whole genome shotgun (WGS) entry which is preliminary data.</text>
</comment>
<dbReference type="InterPro" id="IPR008988">
    <property type="entry name" value="Transcriptional_repressor_C"/>
</dbReference>
<keyword evidence="4" id="KW-1185">Reference proteome</keyword>
<name>A0ABP9B4I0_9PSEU</name>
<dbReference type="EMBL" id="BAABHO010000018">
    <property type="protein sequence ID" value="GAA4789813.1"/>
    <property type="molecule type" value="Genomic_DNA"/>
</dbReference>
<accession>A0ABP9B4I0</accession>
<protein>
    <submittedName>
        <fullName evidence="3">FeoA family protein</fullName>
    </submittedName>
</protein>
<feature type="domain" description="Ferrous iron transporter FeoA-like" evidence="2">
    <location>
        <begin position="1"/>
        <end position="73"/>
    </location>
</feature>
<dbReference type="SMART" id="SM00899">
    <property type="entry name" value="FeoA"/>
    <property type="match status" value="1"/>
</dbReference>
<evidence type="ECO:0000256" key="1">
    <source>
        <dbReference type="ARBA" id="ARBA00023004"/>
    </source>
</evidence>
<dbReference type="Pfam" id="PF04023">
    <property type="entry name" value="FeoA"/>
    <property type="match status" value="1"/>
</dbReference>
<evidence type="ECO:0000313" key="4">
    <source>
        <dbReference type="Proteomes" id="UP001500928"/>
    </source>
</evidence>
<dbReference type="RefSeq" id="WP_345414900.1">
    <property type="nucleotide sequence ID" value="NZ_BAABHO010000018.1"/>
</dbReference>
<dbReference type="PANTHER" id="PTHR42954">
    <property type="entry name" value="FE(2+) TRANSPORT PROTEIN A"/>
    <property type="match status" value="1"/>
</dbReference>
<evidence type="ECO:0000259" key="2">
    <source>
        <dbReference type="SMART" id="SM00899"/>
    </source>
</evidence>
<gene>
    <name evidence="3" type="ORF">GCM10023200_25710</name>
</gene>
<dbReference type="Proteomes" id="UP001500928">
    <property type="component" value="Unassembled WGS sequence"/>
</dbReference>
<keyword evidence="1" id="KW-0408">Iron</keyword>
<dbReference type="InterPro" id="IPR038157">
    <property type="entry name" value="FeoA_core_dom"/>
</dbReference>
<sequence length="76" mass="8490">MTLDEMPRDQRGVVTALDTRGAERRRLMDLGLLPGAAVHAELTSPLGDPVAYEVRGTLVVLRRQQARTVHVELEER</sequence>
<proteinExistence type="predicted"/>
<dbReference type="InterPro" id="IPR052713">
    <property type="entry name" value="FeoA"/>
</dbReference>
<dbReference type="InterPro" id="IPR007167">
    <property type="entry name" value="Fe-transptr_FeoA-like"/>
</dbReference>
<dbReference type="PANTHER" id="PTHR42954:SF2">
    <property type="entry name" value="FE(2+) TRANSPORT PROTEIN A"/>
    <property type="match status" value="1"/>
</dbReference>
<reference evidence="4" key="1">
    <citation type="journal article" date="2019" name="Int. J. Syst. Evol. Microbiol.">
        <title>The Global Catalogue of Microorganisms (GCM) 10K type strain sequencing project: providing services to taxonomists for standard genome sequencing and annotation.</title>
        <authorList>
            <consortium name="The Broad Institute Genomics Platform"/>
            <consortium name="The Broad Institute Genome Sequencing Center for Infectious Disease"/>
            <person name="Wu L."/>
            <person name="Ma J."/>
        </authorList>
    </citation>
    <scope>NUCLEOTIDE SEQUENCE [LARGE SCALE GENOMIC DNA]</scope>
    <source>
        <strain evidence="4">JCM 17979</strain>
    </source>
</reference>